<keyword evidence="1" id="KW-0812">Transmembrane</keyword>
<sequence length="147" mass="15494">MGEREIKAFALAPLPLVAPLLLAIAVNAVAGDTGDGGYAGVFFAMLAFALLSYVATLLIGIPIHLVLQHFRKTGLIHYLSLAVLPFLLLAGAIAVWLQLAPAPVPPVNPFGLYMNGGVAIKWTLVFAAIASLSATTFWYAGVRQPKP</sequence>
<keyword evidence="1" id="KW-0472">Membrane</keyword>
<protein>
    <submittedName>
        <fullName evidence="2">Uncharacterized protein</fullName>
    </submittedName>
</protein>
<reference evidence="2 3" key="1">
    <citation type="submission" date="2020-09" db="EMBL/GenBank/DDBJ databases">
        <title>Sphingomonas sp., a new species isolated from pork steak.</title>
        <authorList>
            <person name="Heidler von Heilborn D."/>
        </authorList>
    </citation>
    <scope>NUCLEOTIDE SEQUENCE [LARGE SCALE GENOMIC DNA]</scope>
    <source>
        <strain evidence="3">S8-3T</strain>
    </source>
</reference>
<feature type="transmembrane region" description="Helical" evidence="1">
    <location>
        <begin position="41"/>
        <end position="63"/>
    </location>
</feature>
<dbReference type="RefSeq" id="WP_187760668.1">
    <property type="nucleotide sequence ID" value="NZ_CP061038.1"/>
</dbReference>
<dbReference type="EMBL" id="CP061038">
    <property type="protein sequence ID" value="QNQ08340.1"/>
    <property type="molecule type" value="Genomic_DNA"/>
</dbReference>
<accession>A0A7H0LF87</accession>
<keyword evidence="3" id="KW-1185">Reference proteome</keyword>
<evidence type="ECO:0000313" key="3">
    <source>
        <dbReference type="Proteomes" id="UP000516148"/>
    </source>
</evidence>
<dbReference type="KEGG" id="spap:H3Z74_16505"/>
<name>A0A7H0LF87_9SPHN</name>
<keyword evidence="1" id="KW-1133">Transmembrane helix</keyword>
<dbReference type="Proteomes" id="UP000516148">
    <property type="component" value="Chromosome"/>
</dbReference>
<proteinExistence type="predicted"/>
<feature type="transmembrane region" description="Helical" evidence="1">
    <location>
        <begin position="75"/>
        <end position="99"/>
    </location>
</feature>
<feature type="transmembrane region" description="Helical" evidence="1">
    <location>
        <begin position="119"/>
        <end position="140"/>
    </location>
</feature>
<evidence type="ECO:0000256" key="1">
    <source>
        <dbReference type="SAM" id="Phobius"/>
    </source>
</evidence>
<organism evidence="2 3">
    <name type="scientific">Sphingomonas alpina</name>
    <dbReference type="NCBI Taxonomy" id="653931"/>
    <lineage>
        <taxon>Bacteria</taxon>
        <taxon>Pseudomonadati</taxon>
        <taxon>Pseudomonadota</taxon>
        <taxon>Alphaproteobacteria</taxon>
        <taxon>Sphingomonadales</taxon>
        <taxon>Sphingomonadaceae</taxon>
        <taxon>Sphingomonas</taxon>
    </lineage>
</organism>
<gene>
    <name evidence="2" type="ORF">H3Z74_16505</name>
</gene>
<evidence type="ECO:0000313" key="2">
    <source>
        <dbReference type="EMBL" id="QNQ08340.1"/>
    </source>
</evidence>
<dbReference type="AlphaFoldDB" id="A0A7H0LF87"/>